<dbReference type="AlphaFoldDB" id="A0A6H5IYR3"/>
<dbReference type="EMBL" id="CADCXV010001198">
    <property type="protein sequence ID" value="CAB0042485.1"/>
    <property type="molecule type" value="Genomic_DNA"/>
</dbReference>
<evidence type="ECO:0008006" key="3">
    <source>
        <dbReference type="Google" id="ProtNLM"/>
    </source>
</evidence>
<dbReference type="Gene3D" id="3.30.420.10">
    <property type="entry name" value="Ribonuclease H-like superfamily/Ribonuclease H"/>
    <property type="match status" value="1"/>
</dbReference>
<dbReference type="GO" id="GO:0003676">
    <property type="term" value="F:nucleic acid binding"/>
    <property type="evidence" value="ECO:0007669"/>
    <property type="project" value="InterPro"/>
</dbReference>
<gene>
    <name evidence="1" type="ORF">TBRA_LOCUS14103</name>
</gene>
<accession>A0A6H5IYR3</accession>
<evidence type="ECO:0000313" key="1">
    <source>
        <dbReference type="EMBL" id="CAB0042485.1"/>
    </source>
</evidence>
<organism evidence="1 2">
    <name type="scientific">Trichogramma brassicae</name>
    <dbReference type="NCBI Taxonomy" id="86971"/>
    <lineage>
        <taxon>Eukaryota</taxon>
        <taxon>Metazoa</taxon>
        <taxon>Ecdysozoa</taxon>
        <taxon>Arthropoda</taxon>
        <taxon>Hexapoda</taxon>
        <taxon>Insecta</taxon>
        <taxon>Pterygota</taxon>
        <taxon>Neoptera</taxon>
        <taxon>Endopterygota</taxon>
        <taxon>Hymenoptera</taxon>
        <taxon>Apocrita</taxon>
        <taxon>Proctotrupomorpha</taxon>
        <taxon>Chalcidoidea</taxon>
        <taxon>Trichogrammatidae</taxon>
        <taxon>Trichogramma</taxon>
    </lineage>
</organism>
<protein>
    <recommendedName>
        <fullName evidence="3">PiggyBac transposable element-derived protein domain-containing protein</fullName>
    </recommendedName>
</protein>
<dbReference type="OrthoDB" id="9986793at2759"/>
<dbReference type="Proteomes" id="UP000479190">
    <property type="component" value="Unassembled WGS sequence"/>
</dbReference>
<keyword evidence="2" id="KW-1185">Reference proteome</keyword>
<name>A0A6H5IYR3_9HYME</name>
<dbReference type="PANTHER" id="PTHR47326:SF1">
    <property type="entry name" value="HTH PSQ-TYPE DOMAIN-CONTAINING PROTEIN"/>
    <property type="match status" value="1"/>
</dbReference>
<proteinExistence type="predicted"/>
<reference evidence="1 2" key="1">
    <citation type="submission" date="2020-02" db="EMBL/GenBank/DDBJ databases">
        <authorList>
            <person name="Ferguson B K."/>
        </authorList>
    </citation>
    <scope>NUCLEOTIDE SEQUENCE [LARGE SCALE GENOMIC DNA]</scope>
</reference>
<sequence length="554" mass="65287">MKLMENSQKIIFTWDLGTLRASAKPTKIRVSARPVLQMQRSSRAFTQLLLTSGPGQSTLRAAAKPTKIFTSRSSNVFISSSERNGREPIVAGNSAFCSMNWCSHFSEALQPEEYPLRMRFCEIMLNRIAEDETFLDRILFTDESAFGRDGTFNVHNHHQYAVENPHLIVQNKHQTRFTTNKWAGIIVRIVSVRHSVRVIVILEEALQFTQGSRHSRKATSKQIQRLRPPESSSCTSASIVHSCTLNLYRVDEREKMRDSTTRVLRFGSASFLYITYIYGQHEERRLARRHLYHRLDRTSRHEDPRLVRGILYRRLDWTSRPEGRRLARRHLYRPLDRTSRHEDPRLVRGILYRRLDRTSRHEDPRLVCGILYRRLDRTSQPEGRCLARHRLYRRLDRTSRHEDPRLARRHLSRPLGRTSRHEDPRLVRGILYCRLDRTSRHEDPRLVRGILYRRLDRTSRHEDPNLVRGILYRRLDRMSRQEDPRRVRGSFQRQLDVASQHEECLWLAAAFTIGSTGRADNSSIVWIVALRSQSLHKLFIHTAYILVRLNFIKT</sequence>
<evidence type="ECO:0000313" key="2">
    <source>
        <dbReference type="Proteomes" id="UP000479190"/>
    </source>
</evidence>
<dbReference type="PANTHER" id="PTHR47326">
    <property type="entry name" value="TRANSPOSABLE ELEMENT TC3 TRANSPOSASE-LIKE PROTEIN"/>
    <property type="match status" value="1"/>
</dbReference>
<dbReference type="InterPro" id="IPR036397">
    <property type="entry name" value="RNaseH_sf"/>
</dbReference>